<dbReference type="Pfam" id="PF03151">
    <property type="entry name" value="TPT"/>
    <property type="match status" value="1"/>
</dbReference>
<feature type="transmembrane region" description="Helical" evidence="5">
    <location>
        <begin position="243"/>
        <end position="264"/>
    </location>
</feature>
<evidence type="ECO:0000313" key="7">
    <source>
        <dbReference type="EMBL" id="ORC92357.1"/>
    </source>
</evidence>
<dbReference type="SUPFAM" id="SSF103481">
    <property type="entry name" value="Multidrug resistance efflux transporter EmrE"/>
    <property type="match status" value="1"/>
</dbReference>
<dbReference type="InterPro" id="IPR037185">
    <property type="entry name" value="EmrE-like"/>
</dbReference>
<evidence type="ECO:0000259" key="6">
    <source>
        <dbReference type="Pfam" id="PF03151"/>
    </source>
</evidence>
<feature type="transmembrane region" description="Helical" evidence="5">
    <location>
        <begin position="99"/>
        <end position="119"/>
    </location>
</feature>
<comment type="caution">
    <text evidence="7">The sequence shown here is derived from an EMBL/GenBank/DDBJ whole genome shotgun (WGS) entry which is preliminary data.</text>
</comment>
<feature type="transmembrane region" description="Helical" evidence="5">
    <location>
        <begin position="12"/>
        <end position="32"/>
    </location>
</feature>
<dbReference type="Proteomes" id="UP000192257">
    <property type="component" value="Unassembled WGS sequence"/>
</dbReference>
<dbReference type="VEuPathDB" id="TriTrypDB:TM35_000031100"/>
<keyword evidence="3 5" id="KW-1133">Transmembrane helix</keyword>
<dbReference type="InterPro" id="IPR004853">
    <property type="entry name" value="Sugar_P_trans_dom"/>
</dbReference>
<evidence type="ECO:0000256" key="1">
    <source>
        <dbReference type="ARBA" id="ARBA00004141"/>
    </source>
</evidence>
<dbReference type="EMBL" id="NBCO01000003">
    <property type="protein sequence ID" value="ORC92357.1"/>
    <property type="molecule type" value="Genomic_DNA"/>
</dbReference>
<feature type="transmembrane region" description="Helical" evidence="5">
    <location>
        <begin position="184"/>
        <end position="203"/>
    </location>
</feature>
<evidence type="ECO:0000256" key="3">
    <source>
        <dbReference type="ARBA" id="ARBA00022989"/>
    </source>
</evidence>
<evidence type="ECO:0000313" key="8">
    <source>
        <dbReference type="Proteomes" id="UP000192257"/>
    </source>
</evidence>
<gene>
    <name evidence="7" type="ORF">TM35_000031100</name>
</gene>
<dbReference type="OrthoDB" id="5547497at2759"/>
<reference evidence="7 8" key="1">
    <citation type="submission" date="2017-03" db="EMBL/GenBank/DDBJ databases">
        <title>An alternative strategy for trypanosome survival in the mammalian bloodstream revealed through genome and transcriptome analysis of the ubiquitous bovine parasite Trypanosoma (Megatrypanum) theileri.</title>
        <authorList>
            <person name="Kelly S."/>
            <person name="Ivens A."/>
            <person name="Mott A."/>
            <person name="O'Neill E."/>
            <person name="Emms D."/>
            <person name="Macleod O."/>
            <person name="Voorheis P."/>
            <person name="Matthews J."/>
            <person name="Matthews K."/>
            <person name="Carrington M."/>
        </authorList>
    </citation>
    <scope>NUCLEOTIDE SEQUENCE [LARGE SCALE GENOMIC DNA]</scope>
    <source>
        <strain evidence="7">Edinburgh</strain>
    </source>
</reference>
<evidence type="ECO:0000256" key="2">
    <source>
        <dbReference type="ARBA" id="ARBA00022692"/>
    </source>
</evidence>
<keyword evidence="2 5" id="KW-0812">Transmembrane</keyword>
<sequence length="315" mass="35317">MFTFSHRLLIPFYLALNAFSSITIVFINKWIFEDHDFRGSITLTLIHFVVTFLGLLLSLACGVFEPKRISIIRVLPLSISFCGFVVLTNMSLLYNSVGFYQLIKVLTTPLLVVMETFIYRQTFSTKIKLSLALICIGVAIATVTDSEVNLTGVVIALSALLVTCQYQIWVGTKQKELECDSCQLLFYQAPLSALLLVPIAYFVEGPKLIYPCSDTVMVILFSGVVAFLVNISIFLVIGKTSPVTYNVLGHFKLCVILFFGYFFFGGDMNVKKLLGVILTLAGVFWYTHLKTASRALEEESIIQKDLDKDDDKMRV</sequence>
<comment type="subcellular location">
    <subcellularLocation>
        <location evidence="1">Membrane</location>
        <topology evidence="1">Multi-pass membrane protein</topology>
    </subcellularLocation>
</comment>
<feature type="transmembrane region" description="Helical" evidence="5">
    <location>
        <begin position="270"/>
        <end position="287"/>
    </location>
</feature>
<proteinExistence type="predicted"/>
<name>A0A1X0P5Z4_9TRYP</name>
<accession>A0A1X0P5Z4</accession>
<keyword evidence="4 5" id="KW-0472">Membrane</keyword>
<evidence type="ECO:0000256" key="4">
    <source>
        <dbReference type="ARBA" id="ARBA00023136"/>
    </source>
</evidence>
<dbReference type="GO" id="GO:0016020">
    <property type="term" value="C:membrane"/>
    <property type="evidence" value="ECO:0007669"/>
    <property type="project" value="UniProtKB-SubCell"/>
</dbReference>
<protein>
    <submittedName>
        <fullName evidence="7">Solute carrier family 35, member E3</fullName>
    </submittedName>
</protein>
<feature type="transmembrane region" description="Helical" evidence="5">
    <location>
        <begin position="150"/>
        <end position="172"/>
    </location>
</feature>
<dbReference type="AlphaFoldDB" id="A0A1X0P5Z4"/>
<feature type="transmembrane region" description="Helical" evidence="5">
    <location>
        <begin position="71"/>
        <end position="93"/>
    </location>
</feature>
<evidence type="ECO:0000256" key="5">
    <source>
        <dbReference type="SAM" id="Phobius"/>
    </source>
</evidence>
<dbReference type="RefSeq" id="XP_028886423.1">
    <property type="nucleotide sequence ID" value="XM_029021877.1"/>
</dbReference>
<dbReference type="PANTHER" id="PTHR11132">
    <property type="entry name" value="SOLUTE CARRIER FAMILY 35"/>
    <property type="match status" value="1"/>
</dbReference>
<dbReference type="GeneID" id="39981657"/>
<feature type="transmembrane region" description="Helical" evidence="5">
    <location>
        <begin position="215"/>
        <end position="236"/>
    </location>
</feature>
<dbReference type="InterPro" id="IPR050186">
    <property type="entry name" value="TPT_transporter"/>
</dbReference>
<feature type="transmembrane region" description="Helical" evidence="5">
    <location>
        <begin position="44"/>
        <end position="64"/>
    </location>
</feature>
<keyword evidence="8" id="KW-1185">Reference proteome</keyword>
<organism evidence="7 8">
    <name type="scientific">Trypanosoma theileri</name>
    <dbReference type="NCBI Taxonomy" id="67003"/>
    <lineage>
        <taxon>Eukaryota</taxon>
        <taxon>Discoba</taxon>
        <taxon>Euglenozoa</taxon>
        <taxon>Kinetoplastea</taxon>
        <taxon>Metakinetoplastina</taxon>
        <taxon>Trypanosomatida</taxon>
        <taxon>Trypanosomatidae</taxon>
        <taxon>Trypanosoma</taxon>
    </lineage>
</organism>
<feature type="domain" description="Sugar phosphate transporter" evidence="6">
    <location>
        <begin position="19"/>
        <end position="286"/>
    </location>
</feature>